<dbReference type="EMBL" id="NVMD01000002">
    <property type="protein sequence ID" value="PED16368.1"/>
    <property type="molecule type" value="Genomic_DNA"/>
</dbReference>
<reference evidence="3 4" key="1">
    <citation type="submission" date="2017-09" db="EMBL/GenBank/DDBJ databases">
        <title>Large-scale bioinformatics analysis of Bacillus genomes uncovers conserved roles of natural products in bacterial physiology.</title>
        <authorList>
            <consortium name="Agbiome Team Llc"/>
            <person name="Bleich R.M."/>
            <person name="Grubbs K.J."/>
            <person name="Santa Maria K.C."/>
            <person name="Allen S.E."/>
            <person name="Farag S."/>
            <person name="Shank E.A."/>
            <person name="Bowers A."/>
        </authorList>
    </citation>
    <scope>NUCLEOTIDE SEQUENCE [LARGE SCALE GENOMIC DNA]</scope>
    <source>
        <strain evidence="2 4">AFS030179</strain>
        <strain evidence="1 3">AFS094940</strain>
    </source>
</reference>
<proteinExistence type="predicted"/>
<name>A0A9X6U4S2_BACTU</name>
<organism evidence="1 3">
    <name type="scientific">Bacillus thuringiensis</name>
    <dbReference type="NCBI Taxonomy" id="1428"/>
    <lineage>
        <taxon>Bacteria</taxon>
        <taxon>Bacillati</taxon>
        <taxon>Bacillota</taxon>
        <taxon>Bacilli</taxon>
        <taxon>Bacillales</taxon>
        <taxon>Bacillaceae</taxon>
        <taxon>Bacillus</taxon>
        <taxon>Bacillus cereus group</taxon>
    </lineage>
</organism>
<comment type="caution">
    <text evidence="1">The sequence shown here is derived from an EMBL/GenBank/DDBJ whole genome shotgun (WGS) entry which is preliminary data.</text>
</comment>
<evidence type="ECO:0000313" key="3">
    <source>
        <dbReference type="Proteomes" id="UP000220127"/>
    </source>
</evidence>
<gene>
    <name evidence="2" type="ORF">COE48_04985</name>
    <name evidence="1" type="ORF">CON01_00530</name>
</gene>
<protein>
    <submittedName>
        <fullName evidence="1">Uncharacterized protein</fullName>
    </submittedName>
</protein>
<evidence type="ECO:0000313" key="4">
    <source>
        <dbReference type="Proteomes" id="UP000223445"/>
    </source>
</evidence>
<accession>A0A9X6U4S2</accession>
<dbReference type="RefSeq" id="WP_088011161.1">
    <property type="nucleotide sequence ID" value="NZ_JAUORE010000003.1"/>
</dbReference>
<dbReference type="Proteomes" id="UP000220127">
    <property type="component" value="Unassembled WGS sequence"/>
</dbReference>
<sequence>MNLAKHLRNVAKDANEVSFRKYRTAMYEKLKKRASEGYRHMSVKVDSDFFTAKQLDRLQNGLESQGFKITVSRNAYVDKVFIEW</sequence>
<dbReference type="EMBL" id="NUPM01000005">
    <property type="protein sequence ID" value="PGZ04939.1"/>
    <property type="molecule type" value="Genomic_DNA"/>
</dbReference>
<evidence type="ECO:0000313" key="1">
    <source>
        <dbReference type="EMBL" id="PED16368.1"/>
    </source>
</evidence>
<evidence type="ECO:0000313" key="2">
    <source>
        <dbReference type="EMBL" id="PGZ04939.1"/>
    </source>
</evidence>
<dbReference type="Proteomes" id="UP000223445">
    <property type="component" value="Unassembled WGS sequence"/>
</dbReference>
<dbReference type="AlphaFoldDB" id="A0A9X6U4S2"/>